<dbReference type="AlphaFoldDB" id="A0A3D8GVJ5"/>
<evidence type="ECO:0000313" key="1">
    <source>
        <dbReference type="EMBL" id="RDU38455.1"/>
    </source>
</evidence>
<dbReference type="OrthoDB" id="2917898at2"/>
<dbReference type="Proteomes" id="UP000257144">
    <property type="component" value="Unassembled WGS sequence"/>
</dbReference>
<sequence>MVTAILIPIICFYFLWLTLKEAKENEKKWLQTATAEEEAIVFGEVLSVIEEKQRFYYHRYIFVQELAVRTEGRQVKAKIITPLTKGVAIKGYHAGQTVRIYGCWEKNWFHANRVEIVEKS</sequence>
<accession>A0A3D8GVJ5</accession>
<name>A0A3D8GVJ5_9BACI</name>
<organism evidence="1 2">
    <name type="scientific">Neobacillus piezotolerans</name>
    <dbReference type="NCBI Taxonomy" id="2259171"/>
    <lineage>
        <taxon>Bacteria</taxon>
        <taxon>Bacillati</taxon>
        <taxon>Bacillota</taxon>
        <taxon>Bacilli</taxon>
        <taxon>Bacillales</taxon>
        <taxon>Bacillaceae</taxon>
        <taxon>Neobacillus</taxon>
    </lineage>
</organism>
<reference evidence="1 2" key="1">
    <citation type="submission" date="2018-07" db="EMBL/GenBank/DDBJ databases">
        <title>Bacillus sp. YLB-04 draft genome sequence.</title>
        <authorList>
            <person name="Yu L."/>
            <person name="Tang X."/>
        </authorList>
    </citation>
    <scope>NUCLEOTIDE SEQUENCE [LARGE SCALE GENOMIC DNA]</scope>
    <source>
        <strain evidence="1 2">YLB-04</strain>
    </source>
</reference>
<evidence type="ECO:0000313" key="2">
    <source>
        <dbReference type="Proteomes" id="UP000257144"/>
    </source>
</evidence>
<dbReference type="RefSeq" id="WP_115450376.1">
    <property type="nucleotide sequence ID" value="NZ_QNQT01000001.1"/>
</dbReference>
<dbReference type="EMBL" id="QNQT01000001">
    <property type="protein sequence ID" value="RDU38455.1"/>
    <property type="molecule type" value="Genomic_DNA"/>
</dbReference>
<gene>
    <name evidence="1" type="ORF">DRW41_02505</name>
</gene>
<protein>
    <recommendedName>
        <fullName evidence="3">DUF4131 domain-containing protein</fullName>
    </recommendedName>
</protein>
<proteinExistence type="predicted"/>
<keyword evidence="2" id="KW-1185">Reference proteome</keyword>
<evidence type="ECO:0008006" key="3">
    <source>
        <dbReference type="Google" id="ProtNLM"/>
    </source>
</evidence>
<comment type="caution">
    <text evidence="1">The sequence shown here is derived from an EMBL/GenBank/DDBJ whole genome shotgun (WGS) entry which is preliminary data.</text>
</comment>